<organism evidence="2 3">
    <name type="scientific">Tumebacillus lacus</name>
    <dbReference type="NCBI Taxonomy" id="2995335"/>
    <lineage>
        <taxon>Bacteria</taxon>
        <taxon>Bacillati</taxon>
        <taxon>Bacillota</taxon>
        <taxon>Bacilli</taxon>
        <taxon>Bacillales</taxon>
        <taxon>Alicyclobacillaceae</taxon>
        <taxon>Tumebacillus</taxon>
    </lineage>
</organism>
<evidence type="ECO:0000313" key="2">
    <source>
        <dbReference type="EMBL" id="MCX7570534.1"/>
    </source>
</evidence>
<keyword evidence="3" id="KW-1185">Reference proteome</keyword>
<dbReference type="EMBL" id="JAPMLT010000005">
    <property type="protein sequence ID" value="MCX7570534.1"/>
    <property type="molecule type" value="Genomic_DNA"/>
</dbReference>
<gene>
    <name evidence="2" type="ORF">OS242_11225</name>
</gene>
<evidence type="ECO:0008006" key="4">
    <source>
        <dbReference type="Google" id="ProtNLM"/>
    </source>
</evidence>
<comment type="caution">
    <text evidence="2">The sequence shown here is derived from an EMBL/GenBank/DDBJ whole genome shotgun (WGS) entry which is preliminary data.</text>
</comment>
<dbReference type="RefSeq" id="WP_267151786.1">
    <property type="nucleotide sequence ID" value="NZ_JAPMLT010000005.1"/>
</dbReference>
<reference evidence="2 3" key="1">
    <citation type="submission" date="2022-11" db="EMBL/GenBank/DDBJ databases">
        <title>Study of microbial diversity in lake waters.</title>
        <authorList>
            <person name="Zhang J."/>
        </authorList>
    </citation>
    <scope>NUCLEOTIDE SEQUENCE [LARGE SCALE GENOMIC DNA]</scope>
    <source>
        <strain evidence="2 3">DT12</strain>
    </source>
</reference>
<evidence type="ECO:0000256" key="1">
    <source>
        <dbReference type="SAM" id="SignalP"/>
    </source>
</evidence>
<keyword evidence="1" id="KW-0732">Signal</keyword>
<feature type="signal peptide" evidence="1">
    <location>
        <begin position="1"/>
        <end position="19"/>
    </location>
</feature>
<accession>A0ABT3X0U3</accession>
<name>A0ABT3X0U3_9BACL</name>
<sequence length="141" mass="15906">MTRTSKFLTAALVAGALIAGGVFVNSTTASQDDEQLAARSVQEYLNGYENDDIDTMLKYVIDTRVTNKAQLREEYEQRIKQEDREKVKFISIKKGDGNQYVATLELSSKDFKPTPIQIPVVKDMGRWKLYVDGSVVINTKH</sequence>
<protein>
    <recommendedName>
        <fullName evidence="4">DUF4878 domain-containing protein</fullName>
    </recommendedName>
</protein>
<evidence type="ECO:0000313" key="3">
    <source>
        <dbReference type="Proteomes" id="UP001208017"/>
    </source>
</evidence>
<dbReference type="Proteomes" id="UP001208017">
    <property type="component" value="Unassembled WGS sequence"/>
</dbReference>
<proteinExistence type="predicted"/>
<feature type="chain" id="PRO_5046271293" description="DUF4878 domain-containing protein" evidence="1">
    <location>
        <begin position="20"/>
        <end position="141"/>
    </location>
</feature>